<dbReference type="PROSITE" id="PS51935">
    <property type="entry name" value="NLPC_P60"/>
    <property type="match status" value="1"/>
</dbReference>
<evidence type="ECO:0000256" key="1">
    <source>
        <dbReference type="ARBA" id="ARBA00007074"/>
    </source>
</evidence>
<evidence type="ECO:0000256" key="3">
    <source>
        <dbReference type="ARBA" id="ARBA00022801"/>
    </source>
</evidence>
<dbReference type="Pfam" id="PF00877">
    <property type="entry name" value="NLPC_P60"/>
    <property type="match status" value="1"/>
</dbReference>
<sequence length="320" mass="32573">MLLGLVIGLSLFAIETRAGALSALDLNLCGSLPVGSTLADGTTLTAAQAANAQVIVQVAEAAGAGAQGAIDALTAALTESRLRNDHYGLGGALGLFQETPADGWGTPAEVENPIYATDAFLERLLSIPGWQALPPATAAQAVERSAYPGRYQAWVTDATDLAAGLLGTGTCTNAEPPLAGATTSIPAGYQLPAGPPQVVTAISYTLAQLGKPYEWGGTGPNGYDCSGLVMMAYRAAGIDLPRTTYQQVDAGQPASLADLQPGDLLFTEGTDPGPGGLPGHVGMYIGDGLVIDAPETGHPIELTPLTSWTGQIVAIRQIVP</sequence>
<evidence type="ECO:0000256" key="2">
    <source>
        <dbReference type="ARBA" id="ARBA00022670"/>
    </source>
</evidence>
<dbReference type="InterPro" id="IPR000064">
    <property type="entry name" value="NLP_P60_dom"/>
</dbReference>
<dbReference type="InterPro" id="IPR038765">
    <property type="entry name" value="Papain-like_cys_pep_sf"/>
</dbReference>
<keyword evidence="4" id="KW-0788">Thiol protease</keyword>
<gene>
    <name evidence="6" type="ORF">ACFFRE_02085</name>
</gene>
<keyword evidence="3" id="KW-0378">Hydrolase</keyword>
<dbReference type="PANTHER" id="PTHR47359:SF3">
    <property type="entry name" value="NLP_P60 DOMAIN-CONTAINING PROTEIN-RELATED"/>
    <property type="match status" value="1"/>
</dbReference>
<organism evidence="6 7">
    <name type="scientific">Aciditerrimonas ferrireducens</name>
    <dbReference type="NCBI Taxonomy" id="667306"/>
    <lineage>
        <taxon>Bacteria</taxon>
        <taxon>Bacillati</taxon>
        <taxon>Actinomycetota</taxon>
        <taxon>Acidimicrobiia</taxon>
        <taxon>Acidimicrobiales</taxon>
        <taxon>Acidimicrobiaceae</taxon>
        <taxon>Aciditerrimonas</taxon>
    </lineage>
</organism>
<dbReference type="InterPro" id="IPR051794">
    <property type="entry name" value="PG_Endopeptidase_C40"/>
</dbReference>
<keyword evidence="7" id="KW-1185">Reference proteome</keyword>
<dbReference type="SUPFAM" id="SSF54001">
    <property type="entry name" value="Cysteine proteinases"/>
    <property type="match status" value="1"/>
</dbReference>
<evidence type="ECO:0000313" key="7">
    <source>
        <dbReference type="Proteomes" id="UP001589788"/>
    </source>
</evidence>
<name>A0ABV6BZU8_9ACTN</name>
<dbReference type="EMBL" id="JBHLYQ010000010">
    <property type="protein sequence ID" value="MFC0080947.1"/>
    <property type="molecule type" value="Genomic_DNA"/>
</dbReference>
<proteinExistence type="inferred from homology"/>
<accession>A0ABV6BZU8</accession>
<comment type="caution">
    <text evidence="6">The sequence shown here is derived from an EMBL/GenBank/DDBJ whole genome shotgun (WGS) entry which is preliminary data.</text>
</comment>
<dbReference type="RefSeq" id="WP_377787691.1">
    <property type="nucleotide sequence ID" value="NZ_JBHLYQ010000010.1"/>
</dbReference>
<evidence type="ECO:0000313" key="6">
    <source>
        <dbReference type="EMBL" id="MFC0080947.1"/>
    </source>
</evidence>
<dbReference type="PANTHER" id="PTHR47359">
    <property type="entry name" value="PEPTIDOGLYCAN DL-ENDOPEPTIDASE CWLO"/>
    <property type="match status" value="1"/>
</dbReference>
<dbReference type="Gene3D" id="3.90.1720.10">
    <property type="entry name" value="endopeptidase domain like (from Nostoc punctiforme)"/>
    <property type="match status" value="1"/>
</dbReference>
<keyword evidence="2" id="KW-0645">Protease</keyword>
<dbReference type="Proteomes" id="UP001589788">
    <property type="component" value="Unassembled WGS sequence"/>
</dbReference>
<evidence type="ECO:0000256" key="4">
    <source>
        <dbReference type="ARBA" id="ARBA00022807"/>
    </source>
</evidence>
<evidence type="ECO:0000259" key="5">
    <source>
        <dbReference type="PROSITE" id="PS51935"/>
    </source>
</evidence>
<reference evidence="6 7" key="1">
    <citation type="submission" date="2024-09" db="EMBL/GenBank/DDBJ databases">
        <authorList>
            <person name="Sun Q."/>
            <person name="Mori K."/>
        </authorList>
    </citation>
    <scope>NUCLEOTIDE SEQUENCE [LARGE SCALE GENOMIC DNA]</scope>
    <source>
        <strain evidence="6 7">JCM 15389</strain>
    </source>
</reference>
<feature type="domain" description="NlpC/P60" evidence="5">
    <location>
        <begin position="195"/>
        <end position="319"/>
    </location>
</feature>
<comment type="similarity">
    <text evidence="1">Belongs to the peptidase C40 family.</text>
</comment>
<protein>
    <submittedName>
        <fullName evidence="6">C40 family peptidase</fullName>
    </submittedName>
</protein>